<evidence type="ECO:0000256" key="4">
    <source>
        <dbReference type="ARBA" id="ARBA00022723"/>
    </source>
</evidence>
<evidence type="ECO:0000256" key="10">
    <source>
        <dbReference type="PIRSR" id="PIRSR006113-2"/>
    </source>
</evidence>
<dbReference type="NCBIfam" id="TIGR03367">
    <property type="entry name" value="queuosine_QueD"/>
    <property type="match status" value="1"/>
</dbReference>
<feature type="binding site" evidence="10">
    <location>
        <position position="31"/>
    </location>
    <ligand>
        <name>Zn(2+)</name>
        <dbReference type="ChEBI" id="CHEBI:29105"/>
    </ligand>
</feature>
<feature type="binding site" evidence="10">
    <location>
        <position position="16"/>
    </location>
    <ligand>
        <name>Zn(2+)</name>
        <dbReference type="ChEBI" id="CHEBI:29105"/>
    </ligand>
</feature>
<feature type="active site" description="Proton acceptor" evidence="9">
    <location>
        <position position="27"/>
    </location>
</feature>
<dbReference type="GO" id="GO:0070497">
    <property type="term" value="F:6-carboxytetrahydropterin synthase activity"/>
    <property type="evidence" value="ECO:0007669"/>
    <property type="project" value="UniProtKB-EC"/>
</dbReference>
<evidence type="ECO:0000256" key="2">
    <source>
        <dbReference type="ARBA" id="ARBA00008900"/>
    </source>
</evidence>
<evidence type="ECO:0000256" key="9">
    <source>
        <dbReference type="PIRSR" id="PIRSR006113-1"/>
    </source>
</evidence>
<organism evidence="11 12">
    <name type="scientific">Pontiella sulfatireligans</name>
    <dbReference type="NCBI Taxonomy" id="2750658"/>
    <lineage>
        <taxon>Bacteria</taxon>
        <taxon>Pseudomonadati</taxon>
        <taxon>Kiritimatiellota</taxon>
        <taxon>Kiritimatiellia</taxon>
        <taxon>Kiritimatiellales</taxon>
        <taxon>Pontiellaceae</taxon>
        <taxon>Pontiella</taxon>
    </lineage>
</organism>
<dbReference type="RefSeq" id="WP_222846152.1">
    <property type="nucleotide sequence ID" value="NZ_CAAHFH010000001.1"/>
</dbReference>
<feature type="active site" description="Charge relay system" evidence="9">
    <location>
        <position position="71"/>
    </location>
</feature>
<dbReference type="UniPathway" id="UPA00391"/>
<keyword evidence="8" id="KW-0671">Queuosine biosynthesis</keyword>
<dbReference type="GO" id="GO:0008616">
    <property type="term" value="P:tRNA queuosine(34) biosynthetic process"/>
    <property type="evidence" value="ECO:0007669"/>
    <property type="project" value="UniProtKB-KW"/>
</dbReference>
<evidence type="ECO:0000256" key="7">
    <source>
        <dbReference type="ARBA" id="ARBA00048807"/>
    </source>
</evidence>
<comment type="similarity">
    <text evidence="2 8">Belongs to the PTPS family. QueD subfamily.</text>
</comment>
<dbReference type="GO" id="GO:0046872">
    <property type="term" value="F:metal ion binding"/>
    <property type="evidence" value="ECO:0007669"/>
    <property type="project" value="UniProtKB-KW"/>
</dbReference>
<gene>
    <name evidence="11" type="primary">queD</name>
    <name evidence="11" type="ORF">SCARR_00548</name>
</gene>
<dbReference type="EC" id="4.-.-.-" evidence="8"/>
<dbReference type="Gene3D" id="3.30.479.10">
    <property type="entry name" value="6-pyruvoyl tetrahydropterin synthase/QueD"/>
    <property type="match status" value="1"/>
</dbReference>
<protein>
    <recommendedName>
        <fullName evidence="3 8">6-carboxy-5,6,7,8-tetrahydropterin synthase</fullName>
        <ecNumber evidence="8">4.-.-.-</ecNumber>
    </recommendedName>
</protein>
<feature type="active site" description="Charge relay system" evidence="9">
    <location>
        <position position="110"/>
    </location>
</feature>
<keyword evidence="6 8" id="KW-0456">Lyase</keyword>
<keyword evidence="4 8" id="KW-0479">Metal-binding</keyword>
<proteinExistence type="inferred from homology"/>
<evidence type="ECO:0000313" key="11">
    <source>
        <dbReference type="EMBL" id="VGO18495.1"/>
    </source>
</evidence>
<name>A0A6C2UEB4_9BACT</name>
<comment type="catalytic activity">
    <reaction evidence="7 8">
        <text>7,8-dihydroneopterin 3'-triphosphate + H2O = 6-carboxy-5,6,7,8-tetrahydropterin + triphosphate + acetaldehyde + 2 H(+)</text>
        <dbReference type="Rhea" id="RHEA:27966"/>
        <dbReference type="ChEBI" id="CHEBI:15343"/>
        <dbReference type="ChEBI" id="CHEBI:15377"/>
        <dbReference type="ChEBI" id="CHEBI:15378"/>
        <dbReference type="ChEBI" id="CHEBI:18036"/>
        <dbReference type="ChEBI" id="CHEBI:58462"/>
        <dbReference type="ChEBI" id="CHEBI:61032"/>
        <dbReference type="EC" id="4.1.2.50"/>
    </reaction>
</comment>
<dbReference type="AlphaFoldDB" id="A0A6C2UEB4"/>
<evidence type="ECO:0000256" key="6">
    <source>
        <dbReference type="ARBA" id="ARBA00023239"/>
    </source>
</evidence>
<evidence type="ECO:0000256" key="5">
    <source>
        <dbReference type="ARBA" id="ARBA00022833"/>
    </source>
</evidence>
<dbReference type="Pfam" id="PF01242">
    <property type="entry name" value="PTPS"/>
    <property type="match status" value="1"/>
</dbReference>
<dbReference type="PANTHER" id="PTHR12589:SF7">
    <property type="entry name" value="6-PYRUVOYL TETRAHYDROBIOPTERIN SYNTHASE"/>
    <property type="match status" value="1"/>
</dbReference>
<dbReference type="PANTHER" id="PTHR12589">
    <property type="entry name" value="PYRUVOYL TETRAHYDROBIOPTERIN SYNTHASE"/>
    <property type="match status" value="1"/>
</dbReference>
<dbReference type="InterPro" id="IPR038418">
    <property type="entry name" value="6-PTP_synth/QueD_sf"/>
</dbReference>
<keyword evidence="5 8" id="KW-0862">Zinc</keyword>
<evidence type="ECO:0000313" key="12">
    <source>
        <dbReference type="Proteomes" id="UP000346198"/>
    </source>
</evidence>
<comment type="cofactor">
    <cofactor evidence="8 10">
        <name>Zn(2+)</name>
        <dbReference type="ChEBI" id="CHEBI:29105"/>
    </cofactor>
    <text evidence="8 10">Binds 1 zinc ion per subunit.</text>
</comment>
<keyword evidence="12" id="KW-1185">Reference proteome</keyword>
<evidence type="ECO:0000256" key="1">
    <source>
        <dbReference type="ARBA" id="ARBA00005061"/>
    </source>
</evidence>
<accession>A0A6C2UEB4</accession>
<sequence length="121" mass="14087">MPKMRIYKEFKFDSAHWLPNVPPTHKCSNMHGHTYIIEIHVEDELDPAFGWVLDYNDLRKTVEPLVDQLDHKVLNEIAGLENPTAEHIALWFWNKIKPELPQLAQVVVKENPTNVCIYSGE</sequence>
<dbReference type="Proteomes" id="UP000346198">
    <property type="component" value="Unassembled WGS sequence"/>
</dbReference>
<feature type="binding site" evidence="10">
    <location>
        <position position="33"/>
    </location>
    <ligand>
        <name>Zn(2+)</name>
        <dbReference type="ChEBI" id="CHEBI:29105"/>
    </ligand>
</feature>
<evidence type="ECO:0000256" key="3">
    <source>
        <dbReference type="ARBA" id="ARBA00018141"/>
    </source>
</evidence>
<reference evidence="11 12" key="1">
    <citation type="submission" date="2019-04" db="EMBL/GenBank/DDBJ databases">
        <authorList>
            <person name="Van Vliet M D."/>
        </authorList>
    </citation>
    <scope>NUCLEOTIDE SEQUENCE [LARGE SCALE GENOMIC DNA]</scope>
    <source>
        <strain evidence="11 12">F21</strain>
    </source>
</reference>
<evidence type="ECO:0000256" key="8">
    <source>
        <dbReference type="PIRNR" id="PIRNR006113"/>
    </source>
</evidence>
<dbReference type="EMBL" id="CAAHFH010000001">
    <property type="protein sequence ID" value="VGO18495.1"/>
    <property type="molecule type" value="Genomic_DNA"/>
</dbReference>
<comment type="pathway">
    <text evidence="1 8">Purine metabolism; 7-cyano-7-deazaguanine biosynthesis.</text>
</comment>
<dbReference type="PIRSF" id="PIRSF006113">
    <property type="entry name" value="PTP_synth"/>
    <property type="match status" value="1"/>
</dbReference>
<dbReference type="InterPro" id="IPR007115">
    <property type="entry name" value="6-PTP_synth/QueD"/>
</dbReference>
<dbReference type="SUPFAM" id="SSF55620">
    <property type="entry name" value="Tetrahydrobiopterin biosynthesis enzymes-like"/>
    <property type="match status" value="1"/>
</dbReference>